<evidence type="ECO:0000256" key="4">
    <source>
        <dbReference type="ARBA" id="ARBA00023136"/>
    </source>
</evidence>
<organism evidence="9 10">
    <name type="scientific">Aspergillus saccharolyticus JOP 1030-1</name>
    <dbReference type="NCBI Taxonomy" id="1450539"/>
    <lineage>
        <taxon>Eukaryota</taxon>
        <taxon>Fungi</taxon>
        <taxon>Dikarya</taxon>
        <taxon>Ascomycota</taxon>
        <taxon>Pezizomycotina</taxon>
        <taxon>Eurotiomycetes</taxon>
        <taxon>Eurotiomycetidae</taxon>
        <taxon>Eurotiales</taxon>
        <taxon>Aspergillaceae</taxon>
        <taxon>Aspergillus</taxon>
        <taxon>Aspergillus subgen. Circumdati</taxon>
    </lineage>
</organism>
<name>A0A318ZKT5_9EURO</name>
<dbReference type="InterPro" id="IPR049326">
    <property type="entry name" value="Rhodopsin_dom_fungi"/>
</dbReference>
<proteinExistence type="inferred from homology"/>
<evidence type="ECO:0000256" key="2">
    <source>
        <dbReference type="ARBA" id="ARBA00022692"/>
    </source>
</evidence>
<feature type="transmembrane region" description="Helical" evidence="7">
    <location>
        <begin position="100"/>
        <end position="125"/>
    </location>
</feature>
<evidence type="ECO:0000259" key="8">
    <source>
        <dbReference type="Pfam" id="PF20684"/>
    </source>
</evidence>
<sequence length="351" mass="39429">MTKVTIHGILLNAMIMKKTMYICIILESVFAPIVVGIMGARLWLRKHRHRSFLLSDYVVIYCIVCYLAAYACKVAAFCLLDQYSTGPPSPERRAKLSLATKIYFCGPFLYVNFVWGLKAVVLLFIQNIWGDLPWPRIWIRLAWVYQALTYTATMVMLGFLCTGVGYSPVLTGKPAIHCITANDFLRIYGCLHASSEIVLILLPIPWLIKVKQPWKKRILLLCLFSLGILAVFVSLARGFFGHMSYGVTTIMNVSEGTLAALAANLPTMYSLRHRRLQHHFPPSSSATDPECTIATATISRRQSPAHVVTDSQILADSWEDSDTDGRSERPSNTRVSSQGSTEPLFPRQIHR</sequence>
<feature type="compositionally biased region" description="Polar residues" evidence="6">
    <location>
        <begin position="332"/>
        <end position="341"/>
    </location>
</feature>
<evidence type="ECO:0000313" key="9">
    <source>
        <dbReference type="EMBL" id="PYH40848.1"/>
    </source>
</evidence>
<dbReference type="Proteomes" id="UP000248349">
    <property type="component" value="Unassembled WGS sequence"/>
</dbReference>
<keyword evidence="2 7" id="KW-0812">Transmembrane</keyword>
<feature type="transmembrane region" description="Helical" evidence="7">
    <location>
        <begin position="137"/>
        <end position="165"/>
    </location>
</feature>
<dbReference type="Pfam" id="PF20684">
    <property type="entry name" value="Fung_rhodopsin"/>
    <property type="match status" value="1"/>
</dbReference>
<comment type="similarity">
    <text evidence="5">Belongs to the SAT4 family.</text>
</comment>
<keyword evidence="3 7" id="KW-1133">Transmembrane helix</keyword>
<comment type="subcellular location">
    <subcellularLocation>
        <location evidence="1">Membrane</location>
        <topology evidence="1">Multi-pass membrane protein</topology>
    </subcellularLocation>
</comment>
<evidence type="ECO:0000313" key="10">
    <source>
        <dbReference type="Proteomes" id="UP000248349"/>
    </source>
</evidence>
<evidence type="ECO:0000256" key="1">
    <source>
        <dbReference type="ARBA" id="ARBA00004141"/>
    </source>
</evidence>
<protein>
    <recommendedName>
        <fullName evidence="8">Rhodopsin domain-containing protein</fullName>
    </recommendedName>
</protein>
<evidence type="ECO:0000256" key="6">
    <source>
        <dbReference type="SAM" id="MobiDB-lite"/>
    </source>
</evidence>
<dbReference type="GeneID" id="37077784"/>
<dbReference type="PANTHER" id="PTHR33048:SF166">
    <property type="entry name" value="PTH11-LIKE INTEGRAL MEMBRANE PROTEIN"/>
    <property type="match status" value="1"/>
</dbReference>
<feature type="transmembrane region" description="Helical" evidence="7">
    <location>
        <begin position="19"/>
        <end position="44"/>
    </location>
</feature>
<feature type="transmembrane region" description="Helical" evidence="7">
    <location>
        <begin position="245"/>
        <end position="265"/>
    </location>
</feature>
<accession>A0A318ZKT5</accession>
<dbReference type="PANTHER" id="PTHR33048">
    <property type="entry name" value="PTH11-LIKE INTEGRAL MEMBRANE PROTEIN (AFU_ORTHOLOGUE AFUA_5G11245)"/>
    <property type="match status" value="1"/>
</dbReference>
<evidence type="ECO:0000256" key="3">
    <source>
        <dbReference type="ARBA" id="ARBA00022989"/>
    </source>
</evidence>
<keyword evidence="10" id="KW-1185">Reference proteome</keyword>
<dbReference type="AlphaFoldDB" id="A0A318ZKT5"/>
<dbReference type="EMBL" id="KZ821275">
    <property type="protein sequence ID" value="PYH40848.1"/>
    <property type="molecule type" value="Genomic_DNA"/>
</dbReference>
<feature type="transmembrane region" description="Helical" evidence="7">
    <location>
        <begin position="218"/>
        <end position="239"/>
    </location>
</feature>
<evidence type="ECO:0000256" key="7">
    <source>
        <dbReference type="SAM" id="Phobius"/>
    </source>
</evidence>
<feature type="domain" description="Rhodopsin" evidence="8">
    <location>
        <begin position="40"/>
        <end position="239"/>
    </location>
</feature>
<dbReference type="OrthoDB" id="2988756at2759"/>
<feature type="region of interest" description="Disordered" evidence="6">
    <location>
        <begin position="314"/>
        <end position="351"/>
    </location>
</feature>
<gene>
    <name evidence="9" type="ORF">BP01DRAFT_369540</name>
</gene>
<dbReference type="RefSeq" id="XP_025426830.1">
    <property type="nucleotide sequence ID" value="XM_025576555.1"/>
</dbReference>
<keyword evidence="4 7" id="KW-0472">Membrane</keyword>
<dbReference type="InterPro" id="IPR052337">
    <property type="entry name" value="SAT4-like"/>
</dbReference>
<reference evidence="9 10" key="1">
    <citation type="submission" date="2016-12" db="EMBL/GenBank/DDBJ databases">
        <title>The genomes of Aspergillus section Nigri reveals drivers in fungal speciation.</title>
        <authorList>
            <consortium name="DOE Joint Genome Institute"/>
            <person name="Vesth T.C."/>
            <person name="Nybo J."/>
            <person name="Theobald S."/>
            <person name="Brandl J."/>
            <person name="Frisvad J.C."/>
            <person name="Nielsen K.F."/>
            <person name="Lyhne E.K."/>
            <person name="Kogle M.E."/>
            <person name="Kuo A."/>
            <person name="Riley R."/>
            <person name="Clum A."/>
            <person name="Nolan M."/>
            <person name="Lipzen A."/>
            <person name="Salamov A."/>
            <person name="Henrissat B."/>
            <person name="Wiebenga A."/>
            <person name="De Vries R.P."/>
            <person name="Grigoriev I.V."/>
            <person name="Mortensen U.H."/>
            <person name="Andersen M.R."/>
            <person name="Baker S.E."/>
        </authorList>
    </citation>
    <scope>NUCLEOTIDE SEQUENCE [LARGE SCALE GENOMIC DNA]</scope>
    <source>
        <strain evidence="9 10">JOP 1030-1</strain>
    </source>
</reference>
<evidence type="ECO:0000256" key="5">
    <source>
        <dbReference type="ARBA" id="ARBA00038359"/>
    </source>
</evidence>
<feature type="transmembrane region" description="Helical" evidence="7">
    <location>
        <begin position="56"/>
        <end position="80"/>
    </location>
</feature>
<dbReference type="GO" id="GO:0016020">
    <property type="term" value="C:membrane"/>
    <property type="evidence" value="ECO:0007669"/>
    <property type="project" value="UniProtKB-SubCell"/>
</dbReference>
<dbReference type="STRING" id="1450539.A0A318ZKT5"/>